<proteinExistence type="predicted"/>
<name>A0A5B7IKC7_PORTR</name>
<dbReference type="Proteomes" id="UP000324222">
    <property type="component" value="Unassembled WGS sequence"/>
</dbReference>
<comment type="caution">
    <text evidence="2">The sequence shown here is derived from an EMBL/GenBank/DDBJ whole genome shotgun (WGS) entry which is preliminary data.</text>
</comment>
<feature type="compositionally biased region" description="Basic and acidic residues" evidence="1">
    <location>
        <begin position="25"/>
        <end position="34"/>
    </location>
</feature>
<gene>
    <name evidence="2" type="ORF">E2C01_079015</name>
</gene>
<feature type="region of interest" description="Disordered" evidence="1">
    <location>
        <begin position="25"/>
        <end position="82"/>
    </location>
</feature>
<reference evidence="2 3" key="1">
    <citation type="submission" date="2019-05" db="EMBL/GenBank/DDBJ databases">
        <title>Another draft genome of Portunus trituberculatus and its Hox gene families provides insights of decapod evolution.</title>
        <authorList>
            <person name="Jeong J.-H."/>
            <person name="Song I."/>
            <person name="Kim S."/>
            <person name="Choi T."/>
            <person name="Kim D."/>
            <person name="Ryu S."/>
            <person name="Kim W."/>
        </authorList>
    </citation>
    <scope>NUCLEOTIDE SEQUENCE [LARGE SCALE GENOMIC DNA]</scope>
    <source>
        <tissue evidence="2">Muscle</tissue>
    </source>
</reference>
<dbReference type="AlphaFoldDB" id="A0A5B7IKC7"/>
<evidence type="ECO:0000313" key="3">
    <source>
        <dbReference type="Proteomes" id="UP000324222"/>
    </source>
</evidence>
<protein>
    <submittedName>
        <fullName evidence="2">Uncharacterized protein</fullName>
    </submittedName>
</protein>
<dbReference type="EMBL" id="VSRR010065021">
    <property type="protein sequence ID" value="MPC84282.1"/>
    <property type="molecule type" value="Genomic_DNA"/>
</dbReference>
<sequence>MGSAPPLPPCSSCGSEYSHHRHCRRQFEYSERRTPSGGGGGLPSAAHAARPPRVPGYTWAQRPPPAVSPGAWPPLWQNRGTK</sequence>
<keyword evidence="3" id="KW-1185">Reference proteome</keyword>
<accession>A0A5B7IKC7</accession>
<evidence type="ECO:0000256" key="1">
    <source>
        <dbReference type="SAM" id="MobiDB-lite"/>
    </source>
</evidence>
<evidence type="ECO:0000313" key="2">
    <source>
        <dbReference type="EMBL" id="MPC84282.1"/>
    </source>
</evidence>
<organism evidence="2 3">
    <name type="scientific">Portunus trituberculatus</name>
    <name type="common">Swimming crab</name>
    <name type="synonym">Neptunus trituberculatus</name>
    <dbReference type="NCBI Taxonomy" id="210409"/>
    <lineage>
        <taxon>Eukaryota</taxon>
        <taxon>Metazoa</taxon>
        <taxon>Ecdysozoa</taxon>
        <taxon>Arthropoda</taxon>
        <taxon>Crustacea</taxon>
        <taxon>Multicrustacea</taxon>
        <taxon>Malacostraca</taxon>
        <taxon>Eumalacostraca</taxon>
        <taxon>Eucarida</taxon>
        <taxon>Decapoda</taxon>
        <taxon>Pleocyemata</taxon>
        <taxon>Brachyura</taxon>
        <taxon>Eubrachyura</taxon>
        <taxon>Portunoidea</taxon>
        <taxon>Portunidae</taxon>
        <taxon>Portuninae</taxon>
        <taxon>Portunus</taxon>
    </lineage>
</organism>